<evidence type="ECO:0000256" key="1">
    <source>
        <dbReference type="ARBA" id="ARBA00004141"/>
    </source>
</evidence>
<evidence type="ECO:0000256" key="5">
    <source>
        <dbReference type="RuleBase" id="RU000477"/>
    </source>
</evidence>
<evidence type="ECO:0000256" key="2">
    <source>
        <dbReference type="ARBA" id="ARBA00022692"/>
    </source>
</evidence>
<keyword evidence="3 6" id="KW-1133">Transmembrane helix</keyword>
<evidence type="ECO:0000256" key="4">
    <source>
        <dbReference type="ARBA" id="ARBA00023136"/>
    </source>
</evidence>
<accession>A0AAV7XNX4</accession>
<feature type="transmembrane region" description="Helical" evidence="6">
    <location>
        <begin position="134"/>
        <end position="155"/>
    </location>
</feature>
<comment type="similarity">
    <text evidence="5">Belongs to the MIP/aquaporin (TC 1.A.8) family.</text>
</comment>
<dbReference type="EMBL" id="JAPTSV010000005">
    <property type="protein sequence ID" value="KAJ1527899.1"/>
    <property type="molecule type" value="Genomic_DNA"/>
</dbReference>
<evidence type="ECO:0000256" key="3">
    <source>
        <dbReference type="ARBA" id="ARBA00022989"/>
    </source>
</evidence>
<keyword evidence="2 5" id="KW-0812">Transmembrane</keyword>
<dbReference type="Gene3D" id="1.20.1080.10">
    <property type="entry name" value="Glycerol uptake facilitator protein"/>
    <property type="match status" value="1"/>
</dbReference>
<feature type="transmembrane region" description="Helical" evidence="6">
    <location>
        <begin position="90"/>
        <end position="114"/>
    </location>
</feature>
<sequence>MSDPQSVEYAVVALLERVDALRRDGRPLGGAGAGPPRLPVRAELRTLEFWRATISECLATFFLVFVVCGAGAGASGGASGSSGAAHNNGALLATALAAGFSMATLYQCFGHISGAHANPAVTAAMAVTRNVSPLRALMFMTAQCGGGIAGAALLYG</sequence>
<keyword evidence="4 6" id="KW-0472">Membrane</keyword>
<gene>
    <name evidence="7" type="ORF">ONE63_007834</name>
</gene>
<dbReference type="PANTHER" id="PTHR19139">
    <property type="entry name" value="AQUAPORIN TRANSPORTER"/>
    <property type="match status" value="1"/>
</dbReference>
<reference evidence="7" key="1">
    <citation type="submission" date="2022-12" db="EMBL/GenBank/DDBJ databases">
        <title>Chromosome-level genome assembly of the bean flower thrips Megalurothrips usitatus.</title>
        <authorList>
            <person name="Ma L."/>
            <person name="Liu Q."/>
            <person name="Li H."/>
            <person name="Cai W."/>
        </authorList>
    </citation>
    <scope>NUCLEOTIDE SEQUENCE</scope>
    <source>
        <strain evidence="7">Cailab_2022a</strain>
    </source>
</reference>
<proteinExistence type="inferred from homology"/>
<dbReference type="PRINTS" id="PR00783">
    <property type="entry name" value="MINTRINSICP"/>
</dbReference>
<feature type="transmembrane region" description="Helical" evidence="6">
    <location>
        <begin position="58"/>
        <end position="78"/>
    </location>
</feature>
<dbReference type="PANTHER" id="PTHR19139:SF268">
    <property type="entry name" value="NEUROGENIC PROTEIN BIG BRAIN"/>
    <property type="match status" value="1"/>
</dbReference>
<comment type="caution">
    <text evidence="7">The sequence shown here is derived from an EMBL/GenBank/DDBJ whole genome shotgun (WGS) entry which is preliminary data.</text>
</comment>
<comment type="subcellular location">
    <subcellularLocation>
        <location evidence="1">Membrane</location>
        <topology evidence="1">Multi-pass membrane protein</topology>
    </subcellularLocation>
</comment>
<dbReference type="Pfam" id="PF00230">
    <property type="entry name" value="MIP"/>
    <property type="match status" value="1"/>
</dbReference>
<dbReference type="InterPro" id="IPR023271">
    <property type="entry name" value="Aquaporin-like"/>
</dbReference>
<name>A0AAV7XNX4_9NEOP</name>
<dbReference type="AlphaFoldDB" id="A0AAV7XNX4"/>
<dbReference type="GO" id="GO:0015250">
    <property type="term" value="F:water channel activity"/>
    <property type="evidence" value="ECO:0007669"/>
    <property type="project" value="TreeGrafter"/>
</dbReference>
<keyword evidence="5" id="KW-0813">Transport</keyword>
<evidence type="ECO:0000256" key="6">
    <source>
        <dbReference type="SAM" id="Phobius"/>
    </source>
</evidence>
<organism evidence="7 8">
    <name type="scientific">Megalurothrips usitatus</name>
    <name type="common">bean blossom thrips</name>
    <dbReference type="NCBI Taxonomy" id="439358"/>
    <lineage>
        <taxon>Eukaryota</taxon>
        <taxon>Metazoa</taxon>
        <taxon>Ecdysozoa</taxon>
        <taxon>Arthropoda</taxon>
        <taxon>Hexapoda</taxon>
        <taxon>Insecta</taxon>
        <taxon>Pterygota</taxon>
        <taxon>Neoptera</taxon>
        <taxon>Paraneoptera</taxon>
        <taxon>Thysanoptera</taxon>
        <taxon>Terebrantia</taxon>
        <taxon>Thripoidea</taxon>
        <taxon>Thripidae</taxon>
        <taxon>Megalurothrips</taxon>
    </lineage>
</organism>
<evidence type="ECO:0008006" key="9">
    <source>
        <dbReference type="Google" id="ProtNLM"/>
    </source>
</evidence>
<dbReference type="SUPFAM" id="SSF81338">
    <property type="entry name" value="Aquaporin-like"/>
    <property type="match status" value="1"/>
</dbReference>
<keyword evidence="8" id="KW-1185">Reference proteome</keyword>
<evidence type="ECO:0000313" key="7">
    <source>
        <dbReference type="EMBL" id="KAJ1527899.1"/>
    </source>
</evidence>
<evidence type="ECO:0000313" key="8">
    <source>
        <dbReference type="Proteomes" id="UP001075354"/>
    </source>
</evidence>
<dbReference type="InterPro" id="IPR000425">
    <property type="entry name" value="MIP"/>
</dbReference>
<dbReference type="GO" id="GO:0005886">
    <property type="term" value="C:plasma membrane"/>
    <property type="evidence" value="ECO:0007669"/>
    <property type="project" value="TreeGrafter"/>
</dbReference>
<dbReference type="Proteomes" id="UP001075354">
    <property type="component" value="Chromosome 5"/>
</dbReference>
<protein>
    <recommendedName>
        <fullName evidence="9">Neurogenic protein big brain</fullName>
    </recommendedName>
</protein>
<dbReference type="InterPro" id="IPR034294">
    <property type="entry name" value="Aquaporin_transptr"/>
</dbReference>